<keyword evidence="1" id="KW-0472">Membrane</keyword>
<organism evidence="2 3">
    <name type="scientific">Drosophila busckii</name>
    <name type="common">Fruit fly</name>
    <dbReference type="NCBI Taxonomy" id="30019"/>
    <lineage>
        <taxon>Eukaryota</taxon>
        <taxon>Metazoa</taxon>
        <taxon>Ecdysozoa</taxon>
        <taxon>Arthropoda</taxon>
        <taxon>Hexapoda</taxon>
        <taxon>Insecta</taxon>
        <taxon>Pterygota</taxon>
        <taxon>Neoptera</taxon>
        <taxon>Endopterygota</taxon>
        <taxon>Diptera</taxon>
        <taxon>Brachycera</taxon>
        <taxon>Muscomorpha</taxon>
        <taxon>Ephydroidea</taxon>
        <taxon>Drosophilidae</taxon>
        <taxon>Drosophila</taxon>
    </lineage>
</organism>
<evidence type="ECO:0000256" key="1">
    <source>
        <dbReference type="SAM" id="Phobius"/>
    </source>
</evidence>
<feature type="transmembrane region" description="Helical" evidence="1">
    <location>
        <begin position="166"/>
        <end position="185"/>
    </location>
</feature>
<feature type="transmembrane region" description="Helical" evidence="1">
    <location>
        <begin position="106"/>
        <end position="123"/>
    </location>
</feature>
<feature type="transmembrane region" description="Helical" evidence="1">
    <location>
        <begin position="143"/>
        <end position="160"/>
    </location>
</feature>
<name>A0A0M3QZE3_DROBS</name>
<dbReference type="Proteomes" id="UP000494163">
    <property type="component" value="Chromosome X"/>
</dbReference>
<sequence length="221" mass="24774">MAQHVSVGGNGSRLSLGLLHFILLVCSGWALKHYSNGRLGLAAYGLYFAHSIICTLRHTHPHPGQLQRRLCAISGRYAPVLFVTLIVGQLQRLAGKDMQLGADLSWRVVVLALYGSLLGFACIKSCLREKSKLASLLTRLERCNLTLCVLWNVYCLWHIAIIEEYWWSLGLAMLVLLNHFVLWRLTMSFNISASEIDTVGMCFSVIFAINATQELLEQTRL</sequence>
<protein>
    <submittedName>
        <fullName evidence="2">CG13014</fullName>
    </submittedName>
</protein>
<dbReference type="OrthoDB" id="7882002at2759"/>
<keyword evidence="1" id="KW-1133">Transmembrane helix</keyword>
<feature type="transmembrane region" description="Helical" evidence="1">
    <location>
        <begin position="12"/>
        <end position="31"/>
    </location>
</feature>
<keyword evidence="1" id="KW-0812">Transmembrane</keyword>
<feature type="transmembrane region" description="Helical" evidence="1">
    <location>
        <begin position="37"/>
        <end position="56"/>
    </location>
</feature>
<dbReference type="STRING" id="30019.A0A0M3QZE3"/>
<accession>A0A0M3QZE3</accession>
<dbReference type="OMA" id="VGMCFSV"/>
<reference evidence="2 3" key="1">
    <citation type="submission" date="2015-08" db="EMBL/GenBank/DDBJ databases">
        <title>Ancestral chromatin configuration constrains chromatin evolution on differentiating sex chromosomes in Drosophila.</title>
        <authorList>
            <person name="Zhou Q."/>
            <person name="Bachtrog D."/>
        </authorList>
    </citation>
    <scope>NUCLEOTIDE SEQUENCE [LARGE SCALE GENOMIC DNA]</scope>
    <source>
        <tissue evidence="2">Whole larvae</tissue>
    </source>
</reference>
<dbReference type="EMBL" id="CP012528">
    <property type="protein sequence ID" value="ALC49273.1"/>
    <property type="molecule type" value="Genomic_DNA"/>
</dbReference>
<keyword evidence="3" id="KW-1185">Reference proteome</keyword>
<evidence type="ECO:0000313" key="2">
    <source>
        <dbReference type="EMBL" id="ALC49273.1"/>
    </source>
</evidence>
<feature type="transmembrane region" description="Helical" evidence="1">
    <location>
        <begin position="77"/>
        <end position="94"/>
    </location>
</feature>
<proteinExistence type="predicted"/>
<gene>
    <name evidence="2" type="ORF">Dbus_chrXg1129</name>
</gene>
<dbReference type="AlphaFoldDB" id="A0A0M3QZE3"/>
<evidence type="ECO:0000313" key="3">
    <source>
        <dbReference type="Proteomes" id="UP000494163"/>
    </source>
</evidence>